<reference evidence="2 3" key="1">
    <citation type="submission" date="2021-06" db="EMBL/GenBank/DDBJ databases">
        <authorList>
            <person name="Grouzdev D.S."/>
            <person name="Koziaeva V."/>
        </authorList>
    </citation>
    <scope>NUCLEOTIDE SEQUENCE [LARGE SCALE GENOMIC DNA]</scope>
    <source>
        <strain evidence="2 3">22</strain>
    </source>
</reference>
<dbReference type="InterPro" id="IPR046336">
    <property type="entry name" value="Lon_prtase_N_sf"/>
</dbReference>
<gene>
    <name evidence="2" type="ORF">KL771_08960</name>
</gene>
<name>A0A947GCU8_9HYPH</name>
<evidence type="ECO:0000313" key="3">
    <source>
        <dbReference type="Proteomes" id="UP000766595"/>
    </source>
</evidence>
<dbReference type="Pfam" id="PF02190">
    <property type="entry name" value="LON_substr_bdg"/>
    <property type="match status" value="1"/>
</dbReference>
<comment type="caution">
    <text evidence="2">The sequence shown here is derived from an EMBL/GenBank/DDBJ whole genome shotgun (WGS) entry which is preliminary data.</text>
</comment>
<dbReference type="Proteomes" id="UP000766595">
    <property type="component" value="Unassembled WGS sequence"/>
</dbReference>
<evidence type="ECO:0000259" key="1">
    <source>
        <dbReference type="PROSITE" id="PS51787"/>
    </source>
</evidence>
<feature type="domain" description="Lon N-terminal" evidence="1">
    <location>
        <begin position="19"/>
        <end position="215"/>
    </location>
</feature>
<accession>A0A947GCU8</accession>
<sequence>MTLAGNRTYRGPDDIPVVVPVFPLPAALLLPRGQLPLNIFEPRYLAMVDAALRGDRIIGMVQPRFDHGSVDLTGRPALCDVGCLGRITQFAETGDGRILLTLSGIVRFSVSEELATTTPYRQVRIATEPFAEDFEANRGEAEVDRKALMSVFRAYLEANNLEADWASFDQAPTEALVNTLSMMAPYGPAEKQALLQATDLKTRAEMLIALTERTLTGEPGRPRSPLQ</sequence>
<dbReference type="InterPro" id="IPR015947">
    <property type="entry name" value="PUA-like_sf"/>
</dbReference>
<proteinExistence type="predicted"/>
<dbReference type="Gene3D" id="2.30.130.40">
    <property type="entry name" value="LON domain-like"/>
    <property type="match status" value="1"/>
</dbReference>
<dbReference type="SUPFAM" id="SSF88697">
    <property type="entry name" value="PUA domain-like"/>
    <property type="match status" value="1"/>
</dbReference>
<evidence type="ECO:0000313" key="2">
    <source>
        <dbReference type="EMBL" id="MBT9289581.1"/>
    </source>
</evidence>
<protein>
    <submittedName>
        <fullName evidence="2">LON peptidase substrate-binding domain-containing protein</fullName>
    </submittedName>
</protein>
<dbReference type="AlphaFoldDB" id="A0A947GCU8"/>
<dbReference type="EMBL" id="JAHHZF010000004">
    <property type="protein sequence ID" value="MBT9289581.1"/>
    <property type="molecule type" value="Genomic_DNA"/>
</dbReference>
<keyword evidence="3" id="KW-1185">Reference proteome</keyword>
<dbReference type="InterPro" id="IPR003111">
    <property type="entry name" value="Lon_prtase_N"/>
</dbReference>
<dbReference type="SMART" id="SM00464">
    <property type="entry name" value="LON"/>
    <property type="match status" value="1"/>
</dbReference>
<dbReference type="PROSITE" id="PS51787">
    <property type="entry name" value="LON_N"/>
    <property type="match status" value="1"/>
</dbReference>
<dbReference type="PANTHER" id="PTHR46732:SF8">
    <property type="entry name" value="ATP-DEPENDENT PROTEASE LA (LON) DOMAIN PROTEIN"/>
    <property type="match status" value="1"/>
</dbReference>
<organism evidence="2 3">
    <name type="scientific">Prosthecodimorpha staleyi</name>
    <dbReference type="NCBI Taxonomy" id="2840188"/>
    <lineage>
        <taxon>Bacteria</taxon>
        <taxon>Pseudomonadati</taxon>
        <taxon>Pseudomonadota</taxon>
        <taxon>Alphaproteobacteria</taxon>
        <taxon>Hyphomicrobiales</taxon>
        <taxon>Ancalomicrobiaceae</taxon>
        <taxon>Prosthecodimorpha</taxon>
    </lineage>
</organism>
<dbReference type="PANTHER" id="PTHR46732">
    <property type="entry name" value="ATP-DEPENDENT PROTEASE LA (LON) DOMAIN PROTEIN"/>
    <property type="match status" value="1"/>
</dbReference>